<comment type="caution">
    <text evidence="7">The sequence shown here is derived from an EMBL/GenBank/DDBJ whole genome shotgun (WGS) entry which is preliminary data.</text>
</comment>
<dbReference type="GO" id="GO:0000977">
    <property type="term" value="F:RNA polymerase II transcription regulatory region sequence-specific DNA binding"/>
    <property type="evidence" value="ECO:0007669"/>
    <property type="project" value="TreeGrafter"/>
</dbReference>
<keyword evidence="4" id="KW-0862">Zinc</keyword>
<organism evidence="7 8">
    <name type="scientific">Diploptera punctata</name>
    <name type="common">Pacific beetle cockroach</name>
    <dbReference type="NCBI Taxonomy" id="6984"/>
    <lineage>
        <taxon>Eukaryota</taxon>
        <taxon>Metazoa</taxon>
        <taxon>Ecdysozoa</taxon>
        <taxon>Arthropoda</taxon>
        <taxon>Hexapoda</taxon>
        <taxon>Insecta</taxon>
        <taxon>Pterygota</taxon>
        <taxon>Neoptera</taxon>
        <taxon>Polyneoptera</taxon>
        <taxon>Dictyoptera</taxon>
        <taxon>Blattodea</taxon>
        <taxon>Blaberoidea</taxon>
        <taxon>Blaberidae</taxon>
        <taxon>Diplopterinae</taxon>
        <taxon>Diploptera</taxon>
    </lineage>
</organism>
<feature type="domain" description="C2H2-type" evidence="6">
    <location>
        <begin position="479"/>
        <end position="506"/>
    </location>
</feature>
<evidence type="ECO:0000256" key="3">
    <source>
        <dbReference type="ARBA" id="ARBA00022771"/>
    </source>
</evidence>
<feature type="domain" description="C2H2-type" evidence="6">
    <location>
        <begin position="534"/>
        <end position="561"/>
    </location>
</feature>
<keyword evidence="3 5" id="KW-0863">Zinc-finger</keyword>
<gene>
    <name evidence="7" type="ORF">L9F63_023299</name>
</gene>
<dbReference type="GO" id="GO:0000981">
    <property type="term" value="F:DNA-binding transcription factor activity, RNA polymerase II-specific"/>
    <property type="evidence" value="ECO:0007669"/>
    <property type="project" value="TreeGrafter"/>
</dbReference>
<dbReference type="PROSITE" id="PS00028">
    <property type="entry name" value="ZINC_FINGER_C2H2_1"/>
    <property type="match status" value="9"/>
</dbReference>
<evidence type="ECO:0000256" key="2">
    <source>
        <dbReference type="ARBA" id="ARBA00022737"/>
    </source>
</evidence>
<feature type="non-terminal residue" evidence="7">
    <location>
        <position position="1"/>
    </location>
</feature>
<dbReference type="SMART" id="SM00355">
    <property type="entry name" value="ZnF_C2H2"/>
    <property type="match status" value="14"/>
</dbReference>
<feature type="domain" description="C2H2-type" evidence="6">
    <location>
        <begin position="507"/>
        <end position="529"/>
    </location>
</feature>
<keyword evidence="1" id="KW-0479">Metal-binding</keyword>
<dbReference type="PANTHER" id="PTHR24379:SF121">
    <property type="entry name" value="C2H2-TYPE DOMAIN-CONTAINING PROTEIN"/>
    <property type="match status" value="1"/>
</dbReference>
<dbReference type="InterPro" id="IPR036236">
    <property type="entry name" value="Znf_C2H2_sf"/>
</dbReference>
<dbReference type="FunFam" id="3.30.160.60:FF:000100">
    <property type="entry name" value="Zinc finger 45-like"/>
    <property type="match status" value="1"/>
</dbReference>
<reference evidence="7" key="1">
    <citation type="journal article" date="2023" name="IScience">
        <title>Live-bearing cockroach genome reveals convergent evolutionary mechanisms linked to viviparity in insects and beyond.</title>
        <authorList>
            <person name="Fouks B."/>
            <person name="Harrison M.C."/>
            <person name="Mikhailova A.A."/>
            <person name="Marchal E."/>
            <person name="English S."/>
            <person name="Carruthers M."/>
            <person name="Jennings E.C."/>
            <person name="Chiamaka E.L."/>
            <person name="Frigard R.A."/>
            <person name="Pippel M."/>
            <person name="Attardo G.M."/>
            <person name="Benoit J.B."/>
            <person name="Bornberg-Bauer E."/>
            <person name="Tobe S.S."/>
        </authorList>
    </citation>
    <scope>NUCLEOTIDE SEQUENCE</scope>
    <source>
        <strain evidence="7">Stay&amp;Tobe</strain>
    </source>
</reference>
<dbReference type="Pfam" id="PF13912">
    <property type="entry name" value="zf-C2H2_6"/>
    <property type="match status" value="1"/>
</dbReference>
<feature type="domain" description="C2H2-type" evidence="6">
    <location>
        <begin position="616"/>
        <end position="643"/>
    </location>
</feature>
<dbReference type="Gene3D" id="3.30.160.60">
    <property type="entry name" value="Classic Zinc Finger"/>
    <property type="match status" value="7"/>
</dbReference>
<evidence type="ECO:0000313" key="8">
    <source>
        <dbReference type="Proteomes" id="UP001233999"/>
    </source>
</evidence>
<dbReference type="GO" id="GO:0005634">
    <property type="term" value="C:nucleus"/>
    <property type="evidence" value="ECO:0007669"/>
    <property type="project" value="TreeGrafter"/>
</dbReference>
<dbReference type="PROSITE" id="PS50157">
    <property type="entry name" value="ZINC_FINGER_C2H2_2"/>
    <property type="match status" value="10"/>
</dbReference>
<accession>A0AAD7ZIX4</accession>
<evidence type="ECO:0000256" key="1">
    <source>
        <dbReference type="ARBA" id="ARBA00022723"/>
    </source>
</evidence>
<evidence type="ECO:0000256" key="4">
    <source>
        <dbReference type="ARBA" id="ARBA00022833"/>
    </source>
</evidence>
<keyword evidence="8" id="KW-1185">Reference proteome</keyword>
<proteinExistence type="predicted"/>
<dbReference type="FunFam" id="3.30.160.60:FF:000446">
    <property type="entry name" value="Zinc finger protein"/>
    <property type="match status" value="1"/>
</dbReference>
<dbReference type="AlphaFoldDB" id="A0AAD7ZIX4"/>
<dbReference type="EMBL" id="JASPKZ010007901">
    <property type="protein sequence ID" value="KAJ9581525.1"/>
    <property type="molecule type" value="Genomic_DNA"/>
</dbReference>
<evidence type="ECO:0000313" key="7">
    <source>
        <dbReference type="EMBL" id="KAJ9581525.1"/>
    </source>
</evidence>
<name>A0AAD7ZIX4_DIPPU</name>
<dbReference type="SUPFAM" id="SSF57667">
    <property type="entry name" value="beta-beta-alpha zinc fingers"/>
    <property type="match status" value="6"/>
</dbReference>
<dbReference type="Proteomes" id="UP001233999">
    <property type="component" value="Unassembled WGS sequence"/>
</dbReference>
<feature type="domain" description="C2H2-type" evidence="6">
    <location>
        <begin position="774"/>
        <end position="802"/>
    </location>
</feature>
<dbReference type="InterPro" id="IPR013087">
    <property type="entry name" value="Znf_C2H2_type"/>
</dbReference>
<feature type="domain" description="C2H2-type" evidence="6">
    <location>
        <begin position="449"/>
        <end position="476"/>
    </location>
</feature>
<keyword evidence="2" id="KW-0677">Repeat</keyword>
<feature type="domain" description="C2H2-type" evidence="6">
    <location>
        <begin position="589"/>
        <end position="616"/>
    </location>
</feature>
<dbReference type="GO" id="GO:0008270">
    <property type="term" value="F:zinc ion binding"/>
    <property type="evidence" value="ECO:0007669"/>
    <property type="project" value="UniProtKB-KW"/>
</dbReference>
<protein>
    <recommendedName>
        <fullName evidence="6">C2H2-type domain-containing protein</fullName>
    </recommendedName>
</protein>
<evidence type="ECO:0000256" key="5">
    <source>
        <dbReference type="PROSITE-ProRule" id="PRU00042"/>
    </source>
</evidence>
<dbReference type="PANTHER" id="PTHR24379">
    <property type="entry name" value="KRAB AND ZINC FINGER DOMAIN-CONTAINING"/>
    <property type="match status" value="1"/>
</dbReference>
<feature type="domain" description="C2H2-type" evidence="6">
    <location>
        <begin position="803"/>
        <end position="830"/>
    </location>
</feature>
<dbReference type="Pfam" id="PF00096">
    <property type="entry name" value="zf-C2H2"/>
    <property type="match status" value="3"/>
</dbReference>
<evidence type="ECO:0000259" key="6">
    <source>
        <dbReference type="PROSITE" id="PS50157"/>
    </source>
</evidence>
<sequence>VPFDDGLPQHESKPKIEFAETDETLKNIMGFVKSSNEKLSVNEGNKHVREFQTDVKSDKNGLHDSNLQMRNCLILQEDEVKKELNSDNEELLPNEQNISKNREVYDEGNNLNANEEEALKTVINVSEMRKVKNENNTFSSEIVSTENSSTIKNEGNGNITFMKSANTSTCNLQMRNYLILQKDEIKKEINSDSEELLANEQNISKDQDIFDDSNNEIKKEINSDGEELLANEQNISKMKKVKDENTFSSEVVSNENYSTVKDEYTEQVLSADTCNSNLQMSDYLILQYDEIKEEFNSDSEELLDNEQNISKDQEIYVNDNEEEILETVINVSKIRKIKNESNTFSSVVVSTESFSTVKDESTENITLMTSVDTSNNVSQENSETLKRENLFGKKRLRVSKIAAPMKRNKSEFLTTDTNTSYFEYANYEEGNETKNEVKVNRGNKQDRKYRCLECGKSFMTHRSLKAHQILHESSELEELVCKVCKGEFLFKEDLILHIGTHSNDKFYSCDLCAKIYRSNFRLRMHKRSHFPPSFSCKKCDKTFHLKSILNNHKKVHSENRFTCDICGKSLSTKSILEGHLRMHEGIKPYQCQICGKRYQSFDCLRLHKLRHRGARFFCEICGKGTKDKTGMKVHMNTHTRELACKCPICLKTFANGTSRSKHLKSICTDIVCIVCGDKFDTVKILVDHRTQQHGVEEIEKAAKECRTDSILYCETCCLYIARVDQMAKHMLNVHDLEHLFKCKQCLKCFLSESDLEAHVTTCSVSKVRKLTNGGKCVLCSKVLDGANEIMKHMRSVHKDYKPYLCEMCPKSFLTNKQLEKHSKCHFGKERFICLKCGWNFRYSHTLRQHWVHQETNF</sequence>
<reference evidence="7" key="2">
    <citation type="submission" date="2023-05" db="EMBL/GenBank/DDBJ databases">
        <authorList>
            <person name="Fouks B."/>
        </authorList>
    </citation>
    <scope>NUCLEOTIDE SEQUENCE</scope>
    <source>
        <strain evidence="7">Stay&amp;Tobe</strain>
        <tissue evidence="7">Testes</tissue>
    </source>
</reference>
<feature type="domain" description="C2H2-type" evidence="6">
    <location>
        <begin position="561"/>
        <end position="588"/>
    </location>
</feature>
<feature type="domain" description="C2H2-type" evidence="6">
    <location>
        <begin position="740"/>
        <end position="767"/>
    </location>
</feature>